<keyword evidence="1 7" id="KW-0808">Transferase</keyword>
<dbReference type="EC" id="3.1.4.-" evidence="7"/>
<evidence type="ECO:0000256" key="7">
    <source>
        <dbReference type="HAMAP-Rule" id="MF_00277"/>
    </source>
</evidence>
<comment type="cofactor">
    <cofactor evidence="7">
        <name>Mg(2+)</name>
        <dbReference type="ChEBI" id="CHEBI:18420"/>
    </cofactor>
</comment>
<evidence type="ECO:0000259" key="10">
    <source>
        <dbReference type="PROSITE" id="PS51831"/>
    </source>
</evidence>
<dbReference type="Pfam" id="PF08335">
    <property type="entry name" value="GlnD_UR_UTase"/>
    <property type="match status" value="1"/>
</dbReference>
<evidence type="ECO:0000256" key="2">
    <source>
        <dbReference type="ARBA" id="ARBA00022695"/>
    </source>
</evidence>
<dbReference type="InterPro" id="IPR002912">
    <property type="entry name" value="ACT_dom"/>
</dbReference>
<dbReference type="InterPro" id="IPR043519">
    <property type="entry name" value="NT_sf"/>
</dbReference>
<evidence type="ECO:0000259" key="9">
    <source>
        <dbReference type="PROSITE" id="PS51671"/>
    </source>
</evidence>
<dbReference type="SUPFAM" id="SSF81301">
    <property type="entry name" value="Nucleotidyltransferase"/>
    <property type="match status" value="1"/>
</dbReference>
<sequence>MALTLRRDKDTPSMDFSSVSPAHSFPPRDGRSFDERRPLLLAACKQFITDSRQAVHSRHDAGASGTDVVHWLARMMDTLVTDLFADIVTADNTAAALAGHLTLVAVGGYGRGELNPFSDVDIMFLHDGTVPQETVEAFAQKLLYFLWDLRLDVGYSVRTAADCVELAAADATIKTALIDCRFLAGHPPLFDTLHKTVFRQILPKSSDSFIKEKIAEMRRRRGKYGATIYLLEPNLKEGEGGLRDLQTALWVARVKYKFDTINELVIKGVLSEEELEVYHNALDHLWRMRNEMHFHTGRKSDQLNFDLQVHMARYFGYTDRGRVLAVEDFMRDFYRHAARVEHFASTLVSRCIWRDEGALKVLGYFVRRPVGEGCFVLKGELIVPDESVVEKNPAVLMHIFELAQKHRVTLNIRVKWLVRRSLHLVNDKFRRNRAVNQAFLNILRSDKGVADTLRLMHHLEFLNEYIPEFEHIYCKVQHDLYHIYTVDIHTLFAVEQIEGILNDTLSRELPLPCRVARQIGKRELLILSVMFHDIGKGEGGGHAEKGAAMIPTIARRMGLSKEDSERLEFLVRNHLLFAHIAQRRDLSDEKMILQFARQMGTSENLKMLYLLTVADVRAVGSDVWTTWKASLLNELYEKAFNILERGDFKLEAGSERARTIRRTVREMVEYDIPAVTAREELRALPVRYLLSTPLADIADHLRLLVRLESSDLVLQVRHEPEHGYSTITICTFDVYGLFAMITGVMAAGGMNILGAQINTSKKGKVLDILQVNSPQGFLITDENRWQKAEDDLRKVLHGTLSVVEMVENRHRPTLLTSKPAPRVPTRVEIDNEVSEEYTVIDIYAHDKVGLLYLITSTLNRLGLYIGVSKISTKVDQVADVFYVKDIFGHKIIAEDKLNDIKSTLAAAIDDWT</sequence>
<dbReference type="Pfam" id="PF01966">
    <property type="entry name" value="HD"/>
    <property type="match status" value="1"/>
</dbReference>
<dbReference type="SUPFAM" id="SSF81593">
    <property type="entry name" value="Nucleotidyltransferase substrate binding subunit/domain"/>
    <property type="match status" value="1"/>
</dbReference>
<dbReference type="PANTHER" id="PTHR47320:SF1">
    <property type="entry name" value="BIFUNCTIONAL URIDYLYLTRANSFERASE_URIDYLYL-REMOVING ENZYME"/>
    <property type="match status" value="1"/>
</dbReference>
<name>A0ABM9DBK4_9BACT</name>
<keyword evidence="5 7" id="KW-0460">Magnesium</keyword>
<dbReference type="InterPro" id="IPR045865">
    <property type="entry name" value="ACT-like_dom_sf"/>
</dbReference>
<dbReference type="GO" id="GO:0016787">
    <property type="term" value="F:hydrolase activity"/>
    <property type="evidence" value="ECO:0007669"/>
    <property type="project" value="UniProtKB-KW"/>
</dbReference>
<dbReference type="PANTHER" id="PTHR47320">
    <property type="entry name" value="BIFUNCTIONAL URIDYLYLTRANSFERASE/URIDYLYL-REMOVING ENZYME"/>
    <property type="match status" value="1"/>
</dbReference>
<dbReference type="InterPro" id="IPR010043">
    <property type="entry name" value="UTase/UR"/>
</dbReference>
<keyword evidence="3" id="KW-0677">Repeat</keyword>
<dbReference type="Gene3D" id="3.30.460.10">
    <property type="entry name" value="Beta Polymerase, domain 2"/>
    <property type="match status" value="1"/>
</dbReference>
<feature type="region of interest" description="Uridylyltransferase" evidence="7">
    <location>
        <begin position="1"/>
        <end position="369"/>
    </location>
</feature>
<dbReference type="PROSITE" id="PS51831">
    <property type="entry name" value="HD"/>
    <property type="match status" value="1"/>
</dbReference>
<dbReference type="Gene3D" id="1.20.120.330">
    <property type="entry name" value="Nucleotidyltransferases domain 2"/>
    <property type="match status" value="1"/>
</dbReference>
<dbReference type="CDD" id="cd00077">
    <property type="entry name" value="HDc"/>
    <property type="match status" value="1"/>
</dbReference>
<feature type="domain" description="HD" evidence="10">
    <location>
        <begin position="486"/>
        <end position="602"/>
    </location>
</feature>
<dbReference type="InterPro" id="IPR013546">
    <property type="entry name" value="PII_UdlTrfase/GS_AdlTrfase"/>
</dbReference>
<dbReference type="Pfam" id="PF24931">
    <property type="entry name" value="ACT_ACR9_3rd"/>
    <property type="match status" value="1"/>
</dbReference>
<dbReference type="InterPro" id="IPR006674">
    <property type="entry name" value="HD_domain"/>
</dbReference>
<dbReference type="PIRSF" id="PIRSF006288">
    <property type="entry name" value="PII_uridyltransf"/>
    <property type="match status" value="1"/>
</dbReference>
<feature type="domain" description="ACT" evidence="9">
    <location>
        <begin position="726"/>
        <end position="808"/>
    </location>
</feature>
<evidence type="ECO:0000256" key="6">
    <source>
        <dbReference type="ARBA" id="ARBA00023268"/>
    </source>
</evidence>
<dbReference type="Gene3D" id="1.10.3090.10">
    <property type="entry name" value="cca-adding enzyme, domain 2"/>
    <property type="match status" value="1"/>
</dbReference>
<comment type="function">
    <text evidence="7">Modifies, by uridylylation and deuridylylation, the PII regulatory proteins (GlnB and homologs), in response to the nitrogen status of the cell that GlnD senses through the glutamine level. Under low glutamine levels, catalyzes the conversion of the PII proteins and UTP to PII-UMP and PPi, while under higher glutamine levels, GlnD hydrolyzes PII-UMP to PII and UMP (deuridylylation). Thus, controls uridylylation state and activity of the PII proteins, and plays an important role in the regulation of nitrogen metabolism.</text>
</comment>
<organism evidence="11 12">
    <name type="scientific">Trichlorobacter ammonificans</name>
    <dbReference type="NCBI Taxonomy" id="2916410"/>
    <lineage>
        <taxon>Bacteria</taxon>
        <taxon>Pseudomonadati</taxon>
        <taxon>Thermodesulfobacteriota</taxon>
        <taxon>Desulfuromonadia</taxon>
        <taxon>Geobacterales</taxon>
        <taxon>Geobacteraceae</taxon>
        <taxon>Trichlorobacter</taxon>
    </lineage>
</organism>
<keyword evidence="2 7" id="KW-0548">Nucleotidyltransferase</keyword>
<dbReference type="PROSITE" id="PS51671">
    <property type="entry name" value="ACT"/>
    <property type="match status" value="2"/>
</dbReference>
<dbReference type="Proteomes" id="UP001295463">
    <property type="component" value="Chromosome"/>
</dbReference>
<comment type="catalytic activity">
    <reaction evidence="7">
        <text>[protein-PII]-uridylyl-L-tyrosine + H2O = [protein-PII]-L-tyrosine + UMP + H(+)</text>
        <dbReference type="Rhea" id="RHEA:48600"/>
        <dbReference type="Rhea" id="RHEA-COMP:12147"/>
        <dbReference type="Rhea" id="RHEA-COMP:12148"/>
        <dbReference type="ChEBI" id="CHEBI:15377"/>
        <dbReference type="ChEBI" id="CHEBI:15378"/>
        <dbReference type="ChEBI" id="CHEBI:46858"/>
        <dbReference type="ChEBI" id="CHEBI:57865"/>
        <dbReference type="ChEBI" id="CHEBI:90602"/>
    </reaction>
</comment>
<dbReference type="CDD" id="cd05401">
    <property type="entry name" value="NT_GlnE_GlnD_like"/>
    <property type="match status" value="1"/>
</dbReference>
<comment type="catalytic activity">
    <reaction evidence="7">
        <text>[protein-PII]-L-tyrosine + UTP = [protein-PII]-uridylyl-L-tyrosine + diphosphate</text>
        <dbReference type="Rhea" id="RHEA:13673"/>
        <dbReference type="Rhea" id="RHEA-COMP:12147"/>
        <dbReference type="Rhea" id="RHEA-COMP:12148"/>
        <dbReference type="ChEBI" id="CHEBI:33019"/>
        <dbReference type="ChEBI" id="CHEBI:46398"/>
        <dbReference type="ChEBI" id="CHEBI:46858"/>
        <dbReference type="ChEBI" id="CHEBI:90602"/>
        <dbReference type="EC" id="2.7.7.59"/>
    </reaction>
</comment>
<evidence type="ECO:0000256" key="3">
    <source>
        <dbReference type="ARBA" id="ARBA00022737"/>
    </source>
</evidence>
<evidence type="ECO:0000256" key="1">
    <source>
        <dbReference type="ARBA" id="ARBA00022679"/>
    </source>
</evidence>
<accession>A0ABM9DBK4</accession>
<dbReference type="SMART" id="SM00471">
    <property type="entry name" value="HDc"/>
    <property type="match status" value="1"/>
</dbReference>
<feature type="compositionally biased region" description="Basic and acidic residues" evidence="8">
    <location>
        <begin position="1"/>
        <end position="12"/>
    </location>
</feature>
<dbReference type="HAMAP" id="MF_00277">
    <property type="entry name" value="PII_uridylyl_transf"/>
    <property type="match status" value="1"/>
</dbReference>
<dbReference type="EMBL" id="OW150024">
    <property type="protein sequence ID" value="CAH2031726.1"/>
    <property type="molecule type" value="Genomic_DNA"/>
</dbReference>
<comment type="similarity">
    <text evidence="7">Belongs to the GlnD family.</text>
</comment>
<protein>
    <recommendedName>
        <fullName evidence="7">Bifunctional uridylyltransferase/uridylyl-removing enzyme</fullName>
        <shortName evidence="7">UTase/UR</shortName>
    </recommendedName>
    <alternativeName>
        <fullName evidence="7">Bifunctional [protein-PII] modification enzyme</fullName>
    </alternativeName>
    <alternativeName>
        <fullName evidence="7">Bifunctional nitrogen sensor protein</fullName>
    </alternativeName>
    <domain>
        <recommendedName>
            <fullName evidence="7">[Protein-PII] uridylyltransferase</fullName>
            <shortName evidence="7">PII uridylyltransferase</shortName>
            <shortName evidence="7">UTase</shortName>
            <ecNumber evidence="7">2.7.7.59</ecNumber>
        </recommendedName>
    </domain>
    <domain>
        <recommendedName>
            <fullName evidence="7">[Protein-PII]-UMP uridylyl-removing enzyme</fullName>
            <shortName evidence="7">UR</shortName>
            <ecNumber evidence="7">3.1.4.-</ecNumber>
        </recommendedName>
    </domain>
</protein>
<evidence type="ECO:0000313" key="11">
    <source>
        <dbReference type="EMBL" id="CAH2031726.1"/>
    </source>
</evidence>
<comment type="activity regulation">
    <text evidence="7">Uridylyltransferase (UTase) activity is inhibited by glutamine, while glutamine activates uridylyl-removing (UR) activity.</text>
</comment>
<evidence type="ECO:0000256" key="8">
    <source>
        <dbReference type="SAM" id="MobiDB-lite"/>
    </source>
</evidence>
<reference evidence="11 12" key="1">
    <citation type="submission" date="2022-03" db="EMBL/GenBank/DDBJ databases">
        <authorList>
            <person name="Koch H."/>
        </authorList>
    </citation>
    <scope>NUCLEOTIDE SEQUENCE [LARGE SCALE GENOMIC DNA]</scope>
    <source>
        <strain evidence="11 12">G1</strain>
    </source>
</reference>
<feature type="domain" description="ACT" evidence="9">
    <location>
        <begin position="839"/>
        <end position="912"/>
    </location>
</feature>
<evidence type="ECO:0000256" key="5">
    <source>
        <dbReference type="ARBA" id="ARBA00022842"/>
    </source>
</evidence>
<evidence type="ECO:0000313" key="12">
    <source>
        <dbReference type="Proteomes" id="UP001295463"/>
    </source>
</evidence>
<comment type="caution">
    <text evidence="7">Lacks conserved residue(s) required for the propagation of feature annotation.</text>
</comment>
<gene>
    <name evidence="7 11" type="primary">glnD</name>
    <name evidence="11" type="ORF">GEAMG1_1894</name>
</gene>
<dbReference type="NCBIfam" id="TIGR01693">
    <property type="entry name" value="UTase_glnD"/>
    <property type="match status" value="1"/>
</dbReference>
<dbReference type="SUPFAM" id="SSF55021">
    <property type="entry name" value="ACT-like"/>
    <property type="match status" value="2"/>
</dbReference>
<dbReference type="GO" id="GO:0008773">
    <property type="term" value="F:[protein-PII] uridylyltransferase activity"/>
    <property type="evidence" value="ECO:0007669"/>
    <property type="project" value="UniProtKB-EC"/>
</dbReference>
<dbReference type="SUPFAM" id="SSF81891">
    <property type="entry name" value="Poly A polymerase C-terminal region-like"/>
    <property type="match status" value="1"/>
</dbReference>
<dbReference type="InterPro" id="IPR002934">
    <property type="entry name" value="Polymerase_NTP_transf_dom"/>
</dbReference>
<feature type="region of interest" description="Disordered" evidence="8">
    <location>
        <begin position="1"/>
        <end position="31"/>
    </location>
</feature>
<dbReference type="CDD" id="cd04900">
    <property type="entry name" value="ACT_UUR-like_1"/>
    <property type="match status" value="1"/>
</dbReference>
<dbReference type="InterPro" id="IPR003607">
    <property type="entry name" value="HD/PDEase_dom"/>
</dbReference>
<dbReference type="CDD" id="cd04899">
    <property type="entry name" value="ACT_ACR-UUR-like_2"/>
    <property type="match status" value="1"/>
</dbReference>
<keyword evidence="4 7" id="KW-0378">Hydrolase</keyword>
<proteinExistence type="inferred from homology"/>
<dbReference type="Pfam" id="PF01909">
    <property type="entry name" value="NTP_transf_2"/>
    <property type="match status" value="1"/>
</dbReference>
<dbReference type="EC" id="2.7.7.59" evidence="7"/>
<keyword evidence="12" id="KW-1185">Reference proteome</keyword>
<evidence type="ECO:0000256" key="4">
    <source>
        <dbReference type="ARBA" id="ARBA00022801"/>
    </source>
</evidence>
<keyword evidence="6 7" id="KW-0511">Multifunctional enzyme</keyword>
<comment type="domain">
    <text evidence="7">Has four distinct domains: an N-terminal nucleotidyltransferase (NT) domain responsible for UTase activity, a central HD domain that encodes UR activity, and two C-terminal ACT domains that seem to have a role in glutamine sensing.</text>
</comment>